<dbReference type="SUPFAM" id="SSF52087">
    <property type="entry name" value="CRAL/TRIO domain"/>
    <property type="match status" value="1"/>
</dbReference>
<protein>
    <submittedName>
        <fullName evidence="7">Uncharacterized protein</fullName>
    </submittedName>
</protein>
<evidence type="ECO:0000256" key="3">
    <source>
        <dbReference type="SAM" id="Coils"/>
    </source>
</evidence>
<dbReference type="Pfam" id="PF23289">
    <property type="entry name" value="Spectrin_5"/>
    <property type="match status" value="1"/>
</dbReference>
<feature type="coiled-coil region" evidence="3">
    <location>
        <begin position="203"/>
        <end position="230"/>
    </location>
</feature>
<dbReference type="PANTHER" id="PTHR22826">
    <property type="entry name" value="RHO GUANINE EXCHANGE FACTOR-RELATED"/>
    <property type="match status" value="1"/>
</dbReference>
<reference evidence="7" key="1">
    <citation type="submission" date="2025-08" db="UniProtKB">
        <authorList>
            <consortium name="Ensembl"/>
        </authorList>
    </citation>
    <scope>IDENTIFICATION</scope>
</reference>
<feature type="domain" description="CRAL-TRIO" evidence="6">
    <location>
        <begin position="65"/>
        <end position="163"/>
    </location>
</feature>
<proteinExistence type="inferred from homology"/>
<evidence type="ECO:0000259" key="5">
    <source>
        <dbReference type="PROSITE" id="PS50010"/>
    </source>
</evidence>
<dbReference type="GO" id="GO:0005085">
    <property type="term" value="F:guanyl-nucleotide exchange factor activity"/>
    <property type="evidence" value="ECO:0007669"/>
    <property type="project" value="UniProtKB-KW"/>
</dbReference>
<keyword evidence="3" id="KW-0175">Coiled coil</keyword>
<sequence>MQQEIRPLLAVDIIEQLHRQFALLSGGRGKDSAPIITFPECSGFNEVPEEDFLNVVTYLTSIPSLDAASIGFIIIIDRRKDKWSSVKASLSRIAVTFPGNLQLVLVLRPSRFFQRTIADIGIKLHKDDFKMKIVMLNSLSDLHGYVDKSQLTQEFGGSLEYSHSQWIHHRTAIENFALTVKTTAQMLQRFGSELAETELPNDVQSTKDLLTAHTDKHNNLKEELRLALRQGSTLFTCIKDQTAKSESHKLKPDEMENQTTVERLLAQLDETENAFEQFWCKHHLKLEQCLQLRHFEQDFREVKPVLSDAGDCVARVEHLLKELKTLEEKVQPTLEKAQLHAMHGDQLIQSDHYAVDSIRPKCVELRRVCDDFSNEAKKKSDVLSKSLHVHMGIEKVNQWCESGIYLLASQAVDKCQSQEGAESALTDIENFLELAEKNHVTELRNLHNQYEVILSEDVKGRVLKALGRLEDVQEMFEKRRVSLKRLSAKQTRPIQPVAPRPESSPKRPAPKNPARTPGGQQREWDMFQFNGVMGSAHCAYWYFVFLCRHIMTELIESERIYVEELQNIMEVQYMCILSNVFLFPYIQFGLFFICRTFLMELENCAENPELVGTCFLKRKEELQVYEKYCQNKPRSEVVWRQCGDSLFFQECQKKLDHKLSLDAYLLKPVQRITKYQLMLKVQTDRIGNPVLVLSLDIRTLHQFLLNN</sequence>
<dbReference type="Gene3D" id="1.20.58.60">
    <property type="match status" value="1"/>
</dbReference>
<dbReference type="Pfam" id="PF00621">
    <property type="entry name" value="RhoGEF"/>
    <property type="match status" value="1"/>
</dbReference>
<keyword evidence="1" id="KW-0344">Guanine-nucleotide releasing factor</keyword>
<dbReference type="Proteomes" id="UP000261380">
    <property type="component" value="Unplaced"/>
</dbReference>
<dbReference type="Gene3D" id="3.40.525.10">
    <property type="entry name" value="CRAL-TRIO lipid binding domain"/>
    <property type="match status" value="1"/>
</dbReference>
<reference evidence="7" key="2">
    <citation type="submission" date="2025-09" db="UniProtKB">
        <authorList>
            <consortium name="Ensembl"/>
        </authorList>
    </citation>
    <scope>IDENTIFICATION</scope>
</reference>
<evidence type="ECO:0000256" key="2">
    <source>
        <dbReference type="ARBA" id="ARBA00049987"/>
    </source>
</evidence>
<dbReference type="Pfam" id="PF13716">
    <property type="entry name" value="CRAL_TRIO_2"/>
    <property type="match status" value="1"/>
</dbReference>
<dbReference type="PROSITE" id="PS50191">
    <property type="entry name" value="CRAL_TRIO"/>
    <property type="match status" value="1"/>
</dbReference>
<dbReference type="SMART" id="SM00325">
    <property type="entry name" value="RhoGEF"/>
    <property type="match status" value="1"/>
</dbReference>
<keyword evidence="8" id="KW-1185">Reference proteome</keyword>
<evidence type="ECO:0000256" key="4">
    <source>
        <dbReference type="SAM" id="MobiDB-lite"/>
    </source>
</evidence>
<feature type="region of interest" description="Disordered" evidence="4">
    <location>
        <begin position="488"/>
        <end position="520"/>
    </location>
</feature>
<dbReference type="InterPro" id="IPR036865">
    <property type="entry name" value="CRAL-TRIO_dom_sf"/>
</dbReference>
<dbReference type="Ensembl" id="ENSXCOT00000013338.1">
    <property type="protein sequence ID" value="ENSXCOP00000013177.1"/>
    <property type="gene ID" value="ENSXCOG00000009978.1"/>
</dbReference>
<feature type="domain" description="DH" evidence="5">
    <location>
        <begin position="546"/>
        <end position="680"/>
    </location>
</feature>
<dbReference type="CDD" id="cd00160">
    <property type="entry name" value="RhoGEF"/>
    <property type="match status" value="1"/>
</dbReference>
<evidence type="ECO:0000259" key="6">
    <source>
        <dbReference type="PROSITE" id="PS50191"/>
    </source>
</evidence>
<dbReference type="InterPro" id="IPR001251">
    <property type="entry name" value="CRAL-TRIO_dom"/>
</dbReference>
<organism evidence="7 8">
    <name type="scientific">Xiphophorus couchianus</name>
    <name type="common">Monterrey platyfish</name>
    <dbReference type="NCBI Taxonomy" id="32473"/>
    <lineage>
        <taxon>Eukaryota</taxon>
        <taxon>Metazoa</taxon>
        <taxon>Chordata</taxon>
        <taxon>Craniata</taxon>
        <taxon>Vertebrata</taxon>
        <taxon>Euteleostomi</taxon>
        <taxon>Actinopterygii</taxon>
        <taxon>Neopterygii</taxon>
        <taxon>Teleostei</taxon>
        <taxon>Neoteleostei</taxon>
        <taxon>Acanthomorphata</taxon>
        <taxon>Ovalentaria</taxon>
        <taxon>Atherinomorphae</taxon>
        <taxon>Cyprinodontiformes</taxon>
        <taxon>Poeciliidae</taxon>
        <taxon>Poeciliinae</taxon>
        <taxon>Xiphophorus</taxon>
    </lineage>
</organism>
<evidence type="ECO:0000256" key="1">
    <source>
        <dbReference type="ARBA" id="ARBA00022658"/>
    </source>
</evidence>
<dbReference type="InterPro" id="IPR018159">
    <property type="entry name" value="Spectrin/alpha-actinin"/>
</dbReference>
<accession>A0A3B5LQ62</accession>
<dbReference type="InterPro" id="IPR035899">
    <property type="entry name" value="DBL_dom_sf"/>
</dbReference>
<dbReference type="STRING" id="32473.ENSXCOP00000013177"/>
<dbReference type="CDD" id="cd00176">
    <property type="entry name" value="SPEC"/>
    <property type="match status" value="1"/>
</dbReference>
<dbReference type="InterPro" id="IPR056466">
    <property type="entry name" value="Spectrin_DBS"/>
</dbReference>
<dbReference type="InterPro" id="IPR051336">
    <property type="entry name" value="RhoGEF_Guanine_NuclExch_SF"/>
</dbReference>
<dbReference type="PANTHER" id="PTHR22826:SF201">
    <property type="entry name" value="GUANINE NUCLEOTIDE EXCHANGE FACTOR MCF2L2-RELATED"/>
    <property type="match status" value="1"/>
</dbReference>
<evidence type="ECO:0000313" key="7">
    <source>
        <dbReference type="Ensembl" id="ENSXCOP00000013177.1"/>
    </source>
</evidence>
<dbReference type="SUPFAM" id="SSF46966">
    <property type="entry name" value="Spectrin repeat"/>
    <property type="match status" value="1"/>
</dbReference>
<name>A0A3B5LQ62_9TELE</name>
<dbReference type="GeneTree" id="ENSGT00940000161734"/>
<dbReference type="PROSITE" id="PS50010">
    <property type="entry name" value="DH_2"/>
    <property type="match status" value="1"/>
</dbReference>
<dbReference type="Gene3D" id="1.20.900.10">
    <property type="entry name" value="Dbl homology (DH) domain"/>
    <property type="match status" value="1"/>
</dbReference>
<evidence type="ECO:0000313" key="8">
    <source>
        <dbReference type="Proteomes" id="UP000261380"/>
    </source>
</evidence>
<dbReference type="SMART" id="SM00516">
    <property type="entry name" value="SEC14"/>
    <property type="match status" value="1"/>
</dbReference>
<comment type="similarity">
    <text evidence="2">Belongs to the MCF2 family.</text>
</comment>
<dbReference type="InterPro" id="IPR000219">
    <property type="entry name" value="DH_dom"/>
</dbReference>
<dbReference type="SUPFAM" id="SSF48065">
    <property type="entry name" value="DBL homology domain (DH-domain)"/>
    <property type="match status" value="1"/>
</dbReference>
<dbReference type="CDD" id="cd00170">
    <property type="entry name" value="SEC14"/>
    <property type="match status" value="1"/>
</dbReference>
<dbReference type="GO" id="GO:0005737">
    <property type="term" value="C:cytoplasm"/>
    <property type="evidence" value="ECO:0007669"/>
    <property type="project" value="TreeGrafter"/>
</dbReference>
<dbReference type="AlphaFoldDB" id="A0A3B5LQ62"/>